<proteinExistence type="predicted"/>
<dbReference type="Proteomes" id="UP001497623">
    <property type="component" value="Unassembled WGS sequence"/>
</dbReference>
<keyword evidence="2" id="KW-1185">Reference proteome</keyword>
<protein>
    <submittedName>
        <fullName evidence="1">Uncharacterized protein</fullName>
    </submittedName>
</protein>
<organism evidence="1 2">
    <name type="scientific">Meganyctiphanes norvegica</name>
    <name type="common">Northern krill</name>
    <name type="synonym">Thysanopoda norvegica</name>
    <dbReference type="NCBI Taxonomy" id="48144"/>
    <lineage>
        <taxon>Eukaryota</taxon>
        <taxon>Metazoa</taxon>
        <taxon>Ecdysozoa</taxon>
        <taxon>Arthropoda</taxon>
        <taxon>Crustacea</taxon>
        <taxon>Multicrustacea</taxon>
        <taxon>Malacostraca</taxon>
        <taxon>Eumalacostraca</taxon>
        <taxon>Eucarida</taxon>
        <taxon>Euphausiacea</taxon>
        <taxon>Euphausiidae</taxon>
        <taxon>Meganyctiphanes</taxon>
    </lineage>
</organism>
<dbReference type="AlphaFoldDB" id="A0AAV2Q3Q8"/>
<accession>A0AAV2Q3Q8</accession>
<evidence type="ECO:0000313" key="2">
    <source>
        <dbReference type="Proteomes" id="UP001497623"/>
    </source>
</evidence>
<dbReference type="EMBL" id="CAXKWB010002999">
    <property type="protein sequence ID" value="CAL4068141.1"/>
    <property type="molecule type" value="Genomic_DNA"/>
</dbReference>
<reference evidence="1 2" key="1">
    <citation type="submission" date="2024-05" db="EMBL/GenBank/DDBJ databases">
        <authorList>
            <person name="Wallberg A."/>
        </authorList>
    </citation>
    <scope>NUCLEOTIDE SEQUENCE [LARGE SCALE GENOMIC DNA]</scope>
</reference>
<name>A0AAV2Q3Q8_MEGNR</name>
<feature type="non-terminal residue" evidence="1">
    <location>
        <position position="1"/>
    </location>
</feature>
<evidence type="ECO:0000313" key="1">
    <source>
        <dbReference type="EMBL" id="CAL4068141.1"/>
    </source>
</evidence>
<sequence length="99" mass="10487">GIWIIGFCEDLGGSCHPNGCPKSTLNASCPINGVCCFTKGPQTMEPAPEQLFDNSVRAKKCRTKKKCKKKGGTCAKTCAGKVIKGKGLCKGKKCVCCKE</sequence>
<gene>
    <name evidence="1" type="ORF">MNOR_LOCUS7001</name>
</gene>
<feature type="non-terminal residue" evidence="1">
    <location>
        <position position="99"/>
    </location>
</feature>
<comment type="caution">
    <text evidence="1">The sequence shown here is derived from an EMBL/GenBank/DDBJ whole genome shotgun (WGS) entry which is preliminary data.</text>
</comment>